<dbReference type="EMBL" id="AP018400">
    <property type="protein sequence ID" value="BBA93369.1"/>
    <property type="molecule type" value="Genomic_DNA"/>
</dbReference>
<dbReference type="PANTHER" id="PTHR37038">
    <property type="entry name" value="TRANSCRIPTIONAL REGULATOR-RELATED"/>
    <property type="match status" value="1"/>
</dbReference>
<dbReference type="Pfam" id="PF01381">
    <property type="entry name" value="HTH_3"/>
    <property type="match status" value="1"/>
</dbReference>
<dbReference type="InterPro" id="IPR010982">
    <property type="entry name" value="Lambda_DNA-bd_dom_sf"/>
</dbReference>
<name>A0A2Z5TQG3_9STRE</name>
<dbReference type="CDD" id="cd00093">
    <property type="entry name" value="HTH_XRE"/>
    <property type="match status" value="1"/>
</dbReference>
<dbReference type="AlphaFoldDB" id="A0A2Z5TQG3"/>
<dbReference type="OrthoDB" id="1150409at2"/>
<dbReference type="RefSeq" id="WP_024531776.1">
    <property type="nucleotide sequence ID" value="NZ_AP018400.1"/>
</dbReference>
<dbReference type="InterPro" id="IPR001387">
    <property type="entry name" value="Cro/C1-type_HTH"/>
</dbReference>
<gene>
    <name evidence="2" type="ORF">SR187_8830</name>
</gene>
<dbReference type="SUPFAM" id="SSF48452">
    <property type="entry name" value="TPR-like"/>
    <property type="match status" value="1"/>
</dbReference>
<dbReference type="SMART" id="SM00530">
    <property type="entry name" value="HTH_XRE"/>
    <property type="match status" value="1"/>
</dbReference>
<sequence length="291" mass="33656">MKEKIASLIKRTRLEKGFSQKELSEGICAQAVISKIEKAEVSPSVELFFKLVKKLDIDSSVILELFQLKKSTEESILTDELRSILYRREYDTLEYFLQFVSKDSVPSNQSPYIRYLNGVLLFGKYKKTNEALEILEELLPTLVENSNLFLRVGIAIAGIYSELEDYTASMNQYESLIHHYNESNAWELKVLFQYGYSRILYLCNSFEKALIYNAESLELLRSRNTLFMLGNTLLMRANILAKRSIISEAIDMVKKAIVVYDLEGDELLKNLAQSFFIDLMEKEPKDEEEIN</sequence>
<accession>A0A2Z5TQG3</accession>
<feature type="domain" description="HTH cro/C1-type" evidence="1">
    <location>
        <begin position="9"/>
        <end position="62"/>
    </location>
</feature>
<dbReference type="SUPFAM" id="SSF47413">
    <property type="entry name" value="lambda repressor-like DNA-binding domains"/>
    <property type="match status" value="1"/>
</dbReference>
<dbReference type="GeneID" id="52230268"/>
<dbReference type="Proteomes" id="UP000269331">
    <property type="component" value="Chromosome"/>
</dbReference>
<evidence type="ECO:0000313" key="2">
    <source>
        <dbReference type="EMBL" id="BBA93369.1"/>
    </source>
</evidence>
<reference evidence="2 3" key="1">
    <citation type="journal article" date="2018" name="Genome Biol. Evol.">
        <title>Complete Genome Sequence of Streptococcus ruminantium sp. nov. GUT-187T (=DSM 104980T =JCM 31869T), the Type Strain of S. ruminantium, and Comparison with Genome Sequences of Streptococcus suis Strains.</title>
        <authorList>
            <person name="Tohya M."/>
            <person name="Sekizaki T."/>
            <person name="Miyoshi-Akiyama T."/>
        </authorList>
    </citation>
    <scope>NUCLEOTIDE SEQUENCE [LARGE SCALE GENOMIC DNA]</scope>
    <source>
        <strain evidence="2 3">GUT187T</strain>
    </source>
</reference>
<dbReference type="GO" id="GO:0003677">
    <property type="term" value="F:DNA binding"/>
    <property type="evidence" value="ECO:0007669"/>
    <property type="project" value="InterPro"/>
</dbReference>
<proteinExistence type="predicted"/>
<evidence type="ECO:0000259" key="1">
    <source>
        <dbReference type="PROSITE" id="PS50943"/>
    </source>
</evidence>
<dbReference type="KEGG" id="srq:SR187_8830"/>
<dbReference type="InterPro" id="IPR011990">
    <property type="entry name" value="TPR-like_helical_dom_sf"/>
</dbReference>
<dbReference type="InterPro" id="IPR053163">
    <property type="entry name" value="HTH-type_regulator_Rgg"/>
</dbReference>
<dbReference type="InterPro" id="IPR041315">
    <property type="entry name" value="PlcR_TPR"/>
</dbReference>
<organism evidence="2 3">
    <name type="scientific">Streptococcus ruminantium</name>
    <dbReference type="NCBI Taxonomy" id="1917441"/>
    <lineage>
        <taxon>Bacteria</taxon>
        <taxon>Bacillati</taxon>
        <taxon>Bacillota</taxon>
        <taxon>Bacilli</taxon>
        <taxon>Lactobacillales</taxon>
        <taxon>Streptococcaceae</taxon>
        <taxon>Streptococcus</taxon>
    </lineage>
</organism>
<protein>
    <submittedName>
        <fullName evidence="2">XRE family transcriptional regulator</fullName>
    </submittedName>
</protein>
<dbReference type="Gene3D" id="1.25.40.10">
    <property type="entry name" value="Tetratricopeptide repeat domain"/>
    <property type="match status" value="1"/>
</dbReference>
<dbReference type="PROSITE" id="PS50943">
    <property type="entry name" value="HTH_CROC1"/>
    <property type="match status" value="1"/>
</dbReference>
<dbReference type="PANTHER" id="PTHR37038:SF14">
    <property type="entry name" value="TRANSCRIPTIONAL ACTIVATOR"/>
    <property type="match status" value="1"/>
</dbReference>
<evidence type="ECO:0000313" key="3">
    <source>
        <dbReference type="Proteomes" id="UP000269331"/>
    </source>
</evidence>
<dbReference type="Pfam" id="PF18768">
    <property type="entry name" value="RNPP_C"/>
    <property type="match status" value="1"/>
</dbReference>